<evidence type="ECO:0000313" key="9">
    <source>
        <dbReference type="EMBL" id="CAF1335589.1"/>
    </source>
</evidence>
<dbReference type="Proteomes" id="UP000663823">
    <property type="component" value="Unassembled WGS sequence"/>
</dbReference>
<evidence type="ECO:0000256" key="6">
    <source>
        <dbReference type="PROSITE-ProRule" id="PRU00070"/>
    </source>
</evidence>
<comment type="subcellular location">
    <subcellularLocation>
        <location evidence="6">Nucleus</location>
    </subcellularLocation>
</comment>
<dbReference type="GO" id="GO:0046872">
    <property type="term" value="F:metal ion binding"/>
    <property type="evidence" value="ECO:0007669"/>
    <property type="project" value="UniProtKB-KW"/>
</dbReference>
<dbReference type="InterPro" id="IPR036407">
    <property type="entry name" value="DM_DNA-bd_sf"/>
</dbReference>
<evidence type="ECO:0000256" key="3">
    <source>
        <dbReference type="ARBA" id="ARBA00022833"/>
    </source>
</evidence>
<comment type="caution">
    <text evidence="10">The sequence shown here is derived from an EMBL/GenBank/DDBJ whole genome shotgun (WGS) entry which is preliminary data.</text>
</comment>
<feature type="region of interest" description="Disordered" evidence="7">
    <location>
        <begin position="108"/>
        <end position="201"/>
    </location>
</feature>
<dbReference type="GO" id="GO:0000978">
    <property type="term" value="F:RNA polymerase II cis-regulatory region sequence-specific DNA binding"/>
    <property type="evidence" value="ECO:0007669"/>
    <property type="project" value="TreeGrafter"/>
</dbReference>
<evidence type="ECO:0000256" key="2">
    <source>
        <dbReference type="ARBA" id="ARBA00022723"/>
    </source>
</evidence>
<evidence type="ECO:0000313" key="11">
    <source>
        <dbReference type="Proteomes" id="UP000663823"/>
    </source>
</evidence>
<comment type="similarity">
    <text evidence="1">Belongs to the DMRT family.</text>
</comment>
<protein>
    <recommendedName>
        <fullName evidence="8">DM domain-containing protein</fullName>
    </recommendedName>
</protein>
<evidence type="ECO:0000256" key="7">
    <source>
        <dbReference type="SAM" id="MobiDB-lite"/>
    </source>
</evidence>
<feature type="compositionally biased region" description="Low complexity" evidence="7">
    <location>
        <begin position="144"/>
        <end position="174"/>
    </location>
</feature>
<dbReference type="GO" id="GO:0005634">
    <property type="term" value="C:nucleus"/>
    <property type="evidence" value="ECO:0007669"/>
    <property type="project" value="UniProtKB-SubCell"/>
</dbReference>
<feature type="DNA-binding region" description="DM" evidence="6">
    <location>
        <begin position="36"/>
        <end position="83"/>
    </location>
</feature>
<reference evidence="10" key="1">
    <citation type="submission" date="2021-02" db="EMBL/GenBank/DDBJ databases">
        <authorList>
            <person name="Nowell W R."/>
        </authorList>
    </citation>
    <scope>NUCLEOTIDE SEQUENCE</scope>
</reference>
<accession>A0A818L5T0</accession>
<dbReference type="Pfam" id="PF00751">
    <property type="entry name" value="DM"/>
    <property type="match status" value="1"/>
</dbReference>
<dbReference type="GO" id="GO:0000981">
    <property type="term" value="F:DNA-binding transcription factor activity, RNA polymerase II-specific"/>
    <property type="evidence" value="ECO:0007669"/>
    <property type="project" value="TreeGrafter"/>
</dbReference>
<dbReference type="SUPFAM" id="SSF82927">
    <property type="entry name" value="Cysteine-rich DNA binding domain, (DM domain)"/>
    <property type="match status" value="1"/>
</dbReference>
<dbReference type="EMBL" id="CAJOAX010000337">
    <property type="protein sequence ID" value="CAF3569996.1"/>
    <property type="molecule type" value="Genomic_DNA"/>
</dbReference>
<dbReference type="InterPro" id="IPR001275">
    <property type="entry name" value="DM_DNA-bd"/>
</dbReference>
<name>A0A818L5T0_9BILA</name>
<organism evidence="10 11">
    <name type="scientific">Rotaria sordida</name>
    <dbReference type="NCBI Taxonomy" id="392033"/>
    <lineage>
        <taxon>Eukaryota</taxon>
        <taxon>Metazoa</taxon>
        <taxon>Spiralia</taxon>
        <taxon>Gnathifera</taxon>
        <taxon>Rotifera</taxon>
        <taxon>Eurotatoria</taxon>
        <taxon>Bdelloidea</taxon>
        <taxon>Philodinida</taxon>
        <taxon>Philodinidae</taxon>
        <taxon>Rotaria</taxon>
    </lineage>
</organism>
<dbReference type="AlphaFoldDB" id="A0A818L5T0"/>
<keyword evidence="4 6" id="KW-0238">DNA-binding</keyword>
<dbReference type="Pfam" id="PF03474">
    <property type="entry name" value="DMA"/>
    <property type="match status" value="1"/>
</dbReference>
<feature type="domain" description="DM" evidence="8">
    <location>
        <begin position="36"/>
        <end position="83"/>
    </location>
</feature>
<dbReference type="PROSITE" id="PS50809">
    <property type="entry name" value="DM_2"/>
    <property type="match status" value="1"/>
</dbReference>
<dbReference type="PROSITE" id="PS40000">
    <property type="entry name" value="DM_1"/>
    <property type="match status" value="1"/>
</dbReference>
<dbReference type="EMBL" id="CAJNOO010003404">
    <property type="protein sequence ID" value="CAF1335589.1"/>
    <property type="molecule type" value="Genomic_DNA"/>
</dbReference>
<dbReference type="InterPro" id="IPR026607">
    <property type="entry name" value="DMRT"/>
</dbReference>
<gene>
    <name evidence="10" type="ORF">OTI717_LOCUS5256</name>
    <name evidence="9" type="ORF">RFH988_LOCUS31500</name>
</gene>
<dbReference type="FunFam" id="4.10.1040.10:FF:000001">
    <property type="entry name" value="doublesex- and mab-3-related transcription factor 1"/>
    <property type="match status" value="1"/>
</dbReference>
<dbReference type="InterPro" id="IPR005173">
    <property type="entry name" value="DMA"/>
</dbReference>
<dbReference type="GO" id="GO:0007548">
    <property type="term" value="P:sex differentiation"/>
    <property type="evidence" value="ECO:0007669"/>
    <property type="project" value="TreeGrafter"/>
</dbReference>
<evidence type="ECO:0000256" key="4">
    <source>
        <dbReference type="ARBA" id="ARBA00023125"/>
    </source>
</evidence>
<keyword evidence="2 6" id="KW-0479">Metal-binding</keyword>
<evidence type="ECO:0000256" key="5">
    <source>
        <dbReference type="ARBA" id="ARBA00023242"/>
    </source>
</evidence>
<dbReference type="PANTHER" id="PTHR12322:SF118">
    <property type="entry name" value="DM DOMAIN-CONTAINING PROTEIN"/>
    <property type="match status" value="1"/>
</dbReference>
<dbReference type="Proteomes" id="UP000663882">
    <property type="component" value="Unassembled WGS sequence"/>
</dbReference>
<dbReference type="PANTHER" id="PTHR12322">
    <property type="entry name" value="DOUBLESEX AND MAB-3 RELATED TRANSCRIPTION FACTOR DMRT"/>
    <property type="match status" value="1"/>
</dbReference>
<dbReference type="OrthoDB" id="6162476at2759"/>
<keyword evidence="3 6" id="KW-0862">Zinc</keyword>
<sequence>MNIVGLMSTSSSSNTTAVPSVTYQLGEQRGIRRPKCARCRNHGMISWLKGHKRHCKFRDCACAKCILIAERQRVMAAQVALKRQQASEDAIALRVRCLSPYNQLPPGPVWGAVTSSNGSHDDDDEGDHASSSNSPRNDHESILSGSSTKTGSSPTSSTKRSADDGTTTTSNTSGIHSNEDSSGSIIDEQHTNTISPRSKIRRQNMSHVEILERVFPMQKRSILMAALSTCQGDLAKTIDHFITLGDNIVSFQNQLQSDITPLSSSSSTTTTATAITKSAFTPITTTPHQNGPSFDFRPPMFFTPQTNNPTHRENHLPLLPPPLTPLPPTHQFANIYPLSGNFLHFAQTHPVALAAAYEKLLKRHQQETAAVAAAAANKIGDR</sequence>
<keyword evidence="5 6" id="KW-0539">Nucleus</keyword>
<evidence type="ECO:0000313" key="10">
    <source>
        <dbReference type="EMBL" id="CAF3569996.1"/>
    </source>
</evidence>
<evidence type="ECO:0000259" key="8">
    <source>
        <dbReference type="PROSITE" id="PS50809"/>
    </source>
</evidence>
<evidence type="ECO:0000256" key="1">
    <source>
        <dbReference type="ARBA" id="ARBA00006834"/>
    </source>
</evidence>
<dbReference type="SMART" id="SM00301">
    <property type="entry name" value="DM"/>
    <property type="match status" value="1"/>
</dbReference>
<proteinExistence type="inferred from homology"/>
<dbReference type="Gene3D" id="4.10.1040.10">
    <property type="entry name" value="DM DNA-binding domain"/>
    <property type="match status" value="1"/>
</dbReference>